<feature type="chain" id="PRO_5002545490" evidence="2">
    <location>
        <begin position="18"/>
        <end position="235"/>
    </location>
</feature>
<gene>
    <name evidence="3" type="ORF">UCDDA912_g01425</name>
</gene>
<dbReference type="AlphaFoldDB" id="A0A0G2HUY5"/>
<feature type="compositionally biased region" description="Pro residues" evidence="1">
    <location>
        <begin position="156"/>
        <end position="166"/>
    </location>
</feature>
<protein>
    <submittedName>
        <fullName evidence="3">Uncharacterized protein</fullName>
    </submittedName>
</protein>
<feature type="compositionally biased region" description="Pro residues" evidence="1">
    <location>
        <begin position="84"/>
        <end position="148"/>
    </location>
</feature>
<reference evidence="3 4" key="2">
    <citation type="submission" date="2015-05" db="EMBL/GenBank/DDBJ databases">
        <authorList>
            <person name="Morales-Cruz A."/>
            <person name="Amrine K.C."/>
            <person name="Cantu D."/>
        </authorList>
    </citation>
    <scope>NUCLEOTIDE SEQUENCE [LARGE SCALE GENOMIC DNA]</scope>
    <source>
        <strain evidence="3">DA912</strain>
    </source>
</reference>
<dbReference type="Proteomes" id="UP000034680">
    <property type="component" value="Unassembled WGS sequence"/>
</dbReference>
<name>A0A0G2HUY5_9PEZI</name>
<evidence type="ECO:0000313" key="3">
    <source>
        <dbReference type="EMBL" id="KKY38588.1"/>
    </source>
</evidence>
<reference evidence="3 4" key="1">
    <citation type="submission" date="2015-05" db="EMBL/GenBank/DDBJ databases">
        <title>Distinctive expansion of gene families associated with plant cell wall degradation and secondary metabolism in the genomes of grapevine trunk pathogens.</title>
        <authorList>
            <person name="Lawrence D.P."/>
            <person name="Travadon R."/>
            <person name="Rolshausen P.E."/>
            <person name="Baumgartner K."/>
        </authorList>
    </citation>
    <scope>NUCLEOTIDE SEQUENCE [LARGE SCALE GENOMIC DNA]</scope>
    <source>
        <strain evidence="3">DA912</strain>
    </source>
</reference>
<comment type="caution">
    <text evidence="3">The sequence shown here is derived from an EMBL/GenBank/DDBJ whole genome shotgun (WGS) entry which is preliminary data.</text>
</comment>
<feature type="region of interest" description="Disordered" evidence="1">
    <location>
        <begin position="83"/>
        <end position="166"/>
    </location>
</feature>
<keyword evidence="2" id="KW-0732">Signal</keyword>
<sequence length="235" mass="22169">MQMRNLLTFLTASVAAAQRTGMPPPAMNGTITTTIVVNSFVTYCPVPTVITYKDVCYTAKTPGPVTITNCPCTITTTVPKVTVGPPPVQTQGAMPPPPPKGASPPAGPAGPVAPPAGPPAGPVAPPAGPAGPVAPPAPPAGPAGPAAPPAGSAGPVAPPAAPPAGPVAPVPAAPAPPANPPVAPVAPVPAAPGGGQVTGAYQPVQPKPTYVTAGAAGLKASALVLAGALAGVVAL</sequence>
<organism evidence="3 4">
    <name type="scientific">Diaporthe ampelina</name>
    <dbReference type="NCBI Taxonomy" id="1214573"/>
    <lineage>
        <taxon>Eukaryota</taxon>
        <taxon>Fungi</taxon>
        <taxon>Dikarya</taxon>
        <taxon>Ascomycota</taxon>
        <taxon>Pezizomycotina</taxon>
        <taxon>Sordariomycetes</taxon>
        <taxon>Sordariomycetidae</taxon>
        <taxon>Diaporthales</taxon>
        <taxon>Diaporthaceae</taxon>
        <taxon>Diaporthe</taxon>
    </lineage>
</organism>
<evidence type="ECO:0000313" key="4">
    <source>
        <dbReference type="Proteomes" id="UP000034680"/>
    </source>
</evidence>
<dbReference type="EMBL" id="LCUC01000056">
    <property type="protein sequence ID" value="KKY38588.1"/>
    <property type="molecule type" value="Genomic_DNA"/>
</dbReference>
<accession>A0A0G2HUY5</accession>
<evidence type="ECO:0000256" key="1">
    <source>
        <dbReference type="SAM" id="MobiDB-lite"/>
    </source>
</evidence>
<keyword evidence="4" id="KW-1185">Reference proteome</keyword>
<dbReference type="STRING" id="1214573.A0A0G2HUY5"/>
<proteinExistence type="predicted"/>
<dbReference type="OrthoDB" id="5242912at2759"/>
<evidence type="ECO:0000256" key="2">
    <source>
        <dbReference type="SAM" id="SignalP"/>
    </source>
</evidence>
<feature type="signal peptide" evidence="2">
    <location>
        <begin position="1"/>
        <end position="17"/>
    </location>
</feature>